<proteinExistence type="predicted"/>
<name>A0A8K0VU60_9PLEO</name>
<sequence length="199" mass="21477">MHFSILTVAALVTFATAAPYPQEQDEPSDDAETVSLPFATPTVSIVSTTSLNIPITSAVDLPTPVPDTDPELPDETSTSTRKNPHWEPIPIFTKQCKCDIKTVQYPCWATDALQRCNYEENFSYGCYMSAAGGCPTPTRTCKNLFQPTPRPGPHPCELRPNPPIITDVPVITTSLPTLNVSLPVVPTGNVSLPVVTLAV</sequence>
<evidence type="ECO:0000313" key="4">
    <source>
        <dbReference type="Proteomes" id="UP000813461"/>
    </source>
</evidence>
<evidence type="ECO:0000256" key="2">
    <source>
        <dbReference type="SAM" id="SignalP"/>
    </source>
</evidence>
<comment type="caution">
    <text evidence="3">The sequence shown here is derived from an EMBL/GenBank/DDBJ whole genome shotgun (WGS) entry which is preliminary data.</text>
</comment>
<keyword evidence="2" id="KW-0732">Signal</keyword>
<organism evidence="3 4">
    <name type="scientific">Paraphoma chrysanthemicola</name>
    <dbReference type="NCBI Taxonomy" id="798071"/>
    <lineage>
        <taxon>Eukaryota</taxon>
        <taxon>Fungi</taxon>
        <taxon>Dikarya</taxon>
        <taxon>Ascomycota</taxon>
        <taxon>Pezizomycotina</taxon>
        <taxon>Dothideomycetes</taxon>
        <taxon>Pleosporomycetidae</taxon>
        <taxon>Pleosporales</taxon>
        <taxon>Pleosporineae</taxon>
        <taxon>Phaeosphaeriaceae</taxon>
        <taxon>Paraphoma</taxon>
    </lineage>
</organism>
<accession>A0A8K0VU60</accession>
<protein>
    <submittedName>
        <fullName evidence="3">Uncharacterized protein</fullName>
    </submittedName>
</protein>
<gene>
    <name evidence="3" type="ORF">FB567DRAFT_608859</name>
</gene>
<dbReference type="OrthoDB" id="3692961at2759"/>
<feature type="region of interest" description="Disordered" evidence="1">
    <location>
        <begin position="59"/>
        <end position="84"/>
    </location>
</feature>
<evidence type="ECO:0000313" key="3">
    <source>
        <dbReference type="EMBL" id="KAH7076172.1"/>
    </source>
</evidence>
<dbReference type="AlphaFoldDB" id="A0A8K0VU60"/>
<dbReference type="Proteomes" id="UP000813461">
    <property type="component" value="Unassembled WGS sequence"/>
</dbReference>
<reference evidence="3" key="1">
    <citation type="journal article" date="2021" name="Nat. Commun.">
        <title>Genetic determinants of endophytism in the Arabidopsis root mycobiome.</title>
        <authorList>
            <person name="Mesny F."/>
            <person name="Miyauchi S."/>
            <person name="Thiergart T."/>
            <person name="Pickel B."/>
            <person name="Atanasova L."/>
            <person name="Karlsson M."/>
            <person name="Huettel B."/>
            <person name="Barry K.W."/>
            <person name="Haridas S."/>
            <person name="Chen C."/>
            <person name="Bauer D."/>
            <person name="Andreopoulos W."/>
            <person name="Pangilinan J."/>
            <person name="LaButti K."/>
            <person name="Riley R."/>
            <person name="Lipzen A."/>
            <person name="Clum A."/>
            <person name="Drula E."/>
            <person name="Henrissat B."/>
            <person name="Kohler A."/>
            <person name="Grigoriev I.V."/>
            <person name="Martin F.M."/>
            <person name="Hacquard S."/>
        </authorList>
    </citation>
    <scope>NUCLEOTIDE SEQUENCE</scope>
    <source>
        <strain evidence="3">MPI-SDFR-AT-0120</strain>
    </source>
</reference>
<dbReference type="EMBL" id="JAGMVJ010000019">
    <property type="protein sequence ID" value="KAH7076172.1"/>
    <property type="molecule type" value="Genomic_DNA"/>
</dbReference>
<feature type="chain" id="PRO_5035428799" evidence="2">
    <location>
        <begin position="18"/>
        <end position="199"/>
    </location>
</feature>
<feature type="signal peptide" evidence="2">
    <location>
        <begin position="1"/>
        <end position="17"/>
    </location>
</feature>
<evidence type="ECO:0000256" key="1">
    <source>
        <dbReference type="SAM" id="MobiDB-lite"/>
    </source>
</evidence>
<keyword evidence="4" id="KW-1185">Reference proteome</keyword>